<dbReference type="OrthoDB" id="2423954at2759"/>
<protein>
    <recommendedName>
        <fullName evidence="10">DUF659 domain-containing protein</fullName>
    </recommendedName>
</protein>
<organism evidence="8 9">
    <name type="scientific">Wolfiporia cocos (strain MD-104)</name>
    <name type="common">Brown rot fungus</name>
    <dbReference type="NCBI Taxonomy" id="742152"/>
    <lineage>
        <taxon>Eukaryota</taxon>
        <taxon>Fungi</taxon>
        <taxon>Dikarya</taxon>
        <taxon>Basidiomycota</taxon>
        <taxon>Agaricomycotina</taxon>
        <taxon>Agaricomycetes</taxon>
        <taxon>Polyporales</taxon>
        <taxon>Phaeolaceae</taxon>
        <taxon>Wolfiporia</taxon>
    </lineage>
</organism>
<keyword evidence="9" id="KW-1185">Reference proteome</keyword>
<name>A0A2H3JL70_WOLCO</name>
<dbReference type="STRING" id="742152.A0A2H3JL70"/>
<dbReference type="Pfam" id="PF05699">
    <property type="entry name" value="Dimer_Tnp_hAT"/>
    <property type="match status" value="1"/>
</dbReference>
<evidence type="ECO:0000259" key="6">
    <source>
        <dbReference type="Pfam" id="PF04937"/>
    </source>
</evidence>
<dbReference type="InterPro" id="IPR012337">
    <property type="entry name" value="RNaseH-like_sf"/>
</dbReference>
<keyword evidence="5" id="KW-0539">Nucleus</keyword>
<feature type="domain" description="HAT C-terminal dimerisation" evidence="7">
    <location>
        <begin position="454"/>
        <end position="498"/>
    </location>
</feature>
<evidence type="ECO:0000256" key="5">
    <source>
        <dbReference type="ARBA" id="ARBA00023242"/>
    </source>
</evidence>
<dbReference type="GO" id="GO:0005634">
    <property type="term" value="C:nucleus"/>
    <property type="evidence" value="ECO:0007669"/>
    <property type="project" value="UniProtKB-SubCell"/>
</dbReference>
<evidence type="ECO:0000313" key="9">
    <source>
        <dbReference type="Proteomes" id="UP000218811"/>
    </source>
</evidence>
<keyword evidence="2" id="KW-0479">Metal-binding</keyword>
<feature type="non-terminal residue" evidence="8">
    <location>
        <position position="501"/>
    </location>
</feature>
<keyword evidence="3" id="KW-0863">Zinc-finger</keyword>
<evidence type="ECO:0008006" key="10">
    <source>
        <dbReference type="Google" id="ProtNLM"/>
    </source>
</evidence>
<comment type="subcellular location">
    <subcellularLocation>
        <location evidence="1">Nucleus</location>
    </subcellularLocation>
</comment>
<dbReference type="InterPro" id="IPR007021">
    <property type="entry name" value="DUF659"/>
</dbReference>
<evidence type="ECO:0000256" key="4">
    <source>
        <dbReference type="ARBA" id="ARBA00022833"/>
    </source>
</evidence>
<evidence type="ECO:0000256" key="1">
    <source>
        <dbReference type="ARBA" id="ARBA00004123"/>
    </source>
</evidence>
<dbReference type="AlphaFoldDB" id="A0A2H3JL70"/>
<evidence type="ECO:0000256" key="3">
    <source>
        <dbReference type="ARBA" id="ARBA00022771"/>
    </source>
</evidence>
<dbReference type="InterPro" id="IPR008906">
    <property type="entry name" value="HATC_C_dom"/>
</dbReference>
<dbReference type="Proteomes" id="UP000218811">
    <property type="component" value="Unassembled WGS sequence"/>
</dbReference>
<evidence type="ECO:0000256" key="2">
    <source>
        <dbReference type="ARBA" id="ARBA00022723"/>
    </source>
</evidence>
<evidence type="ECO:0000259" key="7">
    <source>
        <dbReference type="Pfam" id="PF05699"/>
    </source>
</evidence>
<dbReference type="Pfam" id="PF04937">
    <property type="entry name" value="DUF659"/>
    <property type="match status" value="1"/>
</dbReference>
<reference evidence="8 9" key="1">
    <citation type="journal article" date="2012" name="Science">
        <title>The Paleozoic origin of enzymatic lignin decomposition reconstructed from 31 fungal genomes.</title>
        <authorList>
            <person name="Floudas D."/>
            <person name="Binder M."/>
            <person name="Riley R."/>
            <person name="Barry K."/>
            <person name="Blanchette R.A."/>
            <person name="Henrissat B."/>
            <person name="Martinez A.T."/>
            <person name="Otillar R."/>
            <person name="Spatafora J.W."/>
            <person name="Yadav J.S."/>
            <person name="Aerts A."/>
            <person name="Benoit I."/>
            <person name="Boyd A."/>
            <person name="Carlson A."/>
            <person name="Copeland A."/>
            <person name="Coutinho P.M."/>
            <person name="de Vries R.P."/>
            <person name="Ferreira P."/>
            <person name="Findley K."/>
            <person name="Foster B."/>
            <person name="Gaskell J."/>
            <person name="Glotzer D."/>
            <person name="Gorecki P."/>
            <person name="Heitman J."/>
            <person name="Hesse C."/>
            <person name="Hori C."/>
            <person name="Igarashi K."/>
            <person name="Jurgens J.A."/>
            <person name="Kallen N."/>
            <person name="Kersten P."/>
            <person name="Kohler A."/>
            <person name="Kuees U."/>
            <person name="Kumar T.K.A."/>
            <person name="Kuo A."/>
            <person name="LaButti K."/>
            <person name="Larrondo L.F."/>
            <person name="Lindquist E."/>
            <person name="Ling A."/>
            <person name="Lombard V."/>
            <person name="Lucas S."/>
            <person name="Lundell T."/>
            <person name="Martin R."/>
            <person name="McLaughlin D.J."/>
            <person name="Morgenstern I."/>
            <person name="Morin E."/>
            <person name="Murat C."/>
            <person name="Nagy L.G."/>
            <person name="Nolan M."/>
            <person name="Ohm R.A."/>
            <person name="Patyshakuliyeva A."/>
            <person name="Rokas A."/>
            <person name="Ruiz-Duenas F.J."/>
            <person name="Sabat G."/>
            <person name="Salamov A."/>
            <person name="Samejima M."/>
            <person name="Schmutz J."/>
            <person name="Slot J.C."/>
            <person name="St John F."/>
            <person name="Stenlid J."/>
            <person name="Sun H."/>
            <person name="Sun S."/>
            <person name="Syed K."/>
            <person name="Tsang A."/>
            <person name="Wiebenga A."/>
            <person name="Young D."/>
            <person name="Pisabarro A."/>
            <person name="Eastwood D.C."/>
            <person name="Martin F."/>
            <person name="Cullen D."/>
            <person name="Grigoriev I.V."/>
            <person name="Hibbett D.S."/>
        </authorList>
    </citation>
    <scope>NUCLEOTIDE SEQUENCE [LARGE SCALE GENOMIC DNA]</scope>
    <source>
        <strain evidence="8 9">MD-104</strain>
    </source>
</reference>
<dbReference type="GO" id="GO:0046983">
    <property type="term" value="F:protein dimerization activity"/>
    <property type="evidence" value="ECO:0007669"/>
    <property type="project" value="InterPro"/>
</dbReference>
<sequence>MAEVAPYPDLIQAAFVSDLCQLLVACNIAWAAVDHPFWQHLFATWLPAVILPSHQVLAGRILEQEAQRVVVDMKARVKGRFATSQSDGWKNIVRTSLVASMINVEYSPYLLNAVDISSQPKNAENLLEIVKAEIKYCVEVLKTKIVAWCMDSSGESVKMRRLLHNLFLWIVVVACWAHQLNLVVSDYIKLKLPFMAVFDCTVEVIKWFNNHSQALRMLKEETKARLGKAYALVMSVITRWTTHYLSCRRLLLLETPMRTLAVSANEVLVLCGEIRLKRSGKQRKLYELCYLPISGMNCTSIVQCHLQPLAIAVNTTQANNARLDTILLTLGHLYHLFSDPAYEAEQTDQDIFILAVVLNPYLRTKCFCQDNAAVTEALLSAMLEWCYKRMLSMNADIYLFQSFTNYLHYLGKFSEDHMALEKHHQLTQNAETDVNLVTIWRQLDMGGLNGRNGLVALAMHILSIVLNSAATERIFSAMGIVHSDIRNRLDAERVCHTVLLK</sequence>
<feature type="domain" description="DUF659" evidence="6">
    <location>
        <begin position="52"/>
        <end position="191"/>
    </location>
</feature>
<accession>A0A2H3JL70</accession>
<dbReference type="EMBL" id="KB467931">
    <property type="protein sequence ID" value="PCH37394.1"/>
    <property type="molecule type" value="Genomic_DNA"/>
</dbReference>
<gene>
    <name evidence="8" type="ORF">WOLCODRAFT_84289</name>
</gene>
<evidence type="ECO:0000313" key="8">
    <source>
        <dbReference type="EMBL" id="PCH37394.1"/>
    </source>
</evidence>
<dbReference type="PANTHER" id="PTHR46481:SF10">
    <property type="entry name" value="ZINC FINGER BED DOMAIN-CONTAINING PROTEIN 39"/>
    <property type="match status" value="1"/>
</dbReference>
<dbReference type="PANTHER" id="PTHR46481">
    <property type="entry name" value="ZINC FINGER BED DOMAIN-CONTAINING PROTEIN 4"/>
    <property type="match status" value="1"/>
</dbReference>
<dbReference type="GO" id="GO:0008270">
    <property type="term" value="F:zinc ion binding"/>
    <property type="evidence" value="ECO:0007669"/>
    <property type="project" value="UniProtKB-KW"/>
</dbReference>
<dbReference type="InterPro" id="IPR052035">
    <property type="entry name" value="ZnF_BED_domain_contain"/>
</dbReference>
<proteinExistence type="predicted"/>
<dbReference type="SUPFAM" id="SSF53098">
    <property type="entry name" value="Ribonuclease H-like"/>
    <property type="match status" value="1"/>
</dbReference>
<keyword evidence="4" id="KW-0862">Zinc</keyword>